<reference evidence="1" key="1">
    <citation type="journal article" date="2015" name="Nature">
        <title>Complex archaea that bridge the gap between prokaryotes and eukaryotes.</title>
        <authorList>
            <person name="Spang A."/>
            <person name="Saw J.H."/>
            <person name="Jorgensen S.L."/>
            <person name="Zaremba-Niedzwiedzka K."/>
            <person name="Martijn J."/>
            <person name="Lind A.E."/>
            <person name="van Eijk R."/>
            <person name="Schleper C."/>
            <person name="Guy L."/>
            <person name="Ettema T.J."/>
        </authorList>
    </citation>
    <scope>NUCLEOTIDE SEQUENCE</scope>
</reference>
<accession>A0A0F9JLN6</accession>
<name>A0A0F9JLN6_9ZZZZ</name>
<comment type="caution">
    <text evidence="1">The sequence shown here is derived from an EMBL/GenBank/DDBJ whole genome shotgun (WGS) entry which is preliminary data.</text>
</comment>
<gene>
    <name evidence="1" type="ORF">LCGC14_1741810</name>
</gene>
<proteinExistence type="predicted"/>
<evidence type="ECO:0000313" key="1">
    <source>
        <dbReference type="EMBL" id="KKM06656.1"/>
    </source>
</evidence>
<dbReference type="EMBL" id="LAZR01015943">
    <property type="protein sequence ID" value="KKM06656.1"/>
    <property type="molecule type" value="Genomic_DNA"/>
</dbReference>
<organism evidence="1">
    <name type="scientific">marine sediment metagenome</name>
    <dbReference type="NCBI Taxonomy" id="412755"/>
    <lineage>
        <taxon>unclassified sequences</taxon>
        <taxon>metagenomes</taxon>
        <taxon>ecological metagenomes</taxon>
    </lineage>
</organism>
<dbReference type="AlphaFoldDB" id="A0A0F9JLN6"/>
<protein>
    <submittedName>
        <fullName evidence="1">Uncharacterized protein</fullName>
    </submittedName>
</protein>
<sequence length="116" mass="12885">MVKQIVASRLIRFNEATWGWAKRQDNLSDSIRKLINTQLIGVSRGRPPTNSAISDLEVHELTNSVDVKKKGVELMRFGDCSSCAKPLSATRGLYGFDTEKYCRPCAITLKLPGMLA</sequence>